<evidence type="ECO:0000256" key="7">
    <source>
        <dbReference type="SAM" id="Phobius"/>
    </source>
</evidence>
<gene>
    <name evidence="8" type="ORF">SAMN02746089_02433</name>
</gene>
<dbReference type="Gene3D" id="1.10.3860.10">
    <property type="entry name" value="Sodium:dicarboxylate symporter"/>
    <property type="match status" value="1"/>
</dbReference>
<sequence length="444" mass="47721">MYLNYASLILAFIILVFLFYLKQKRVKFGIRVFTGLILGIAIGTIFKEKAQIIEPIGKIYIGLIKMIVIPLVVTAIISSITSLKSPDQLKNIAAKSLAWLLSTTAIATVIGIIVALAFNLGSGMKFTADTGFKAREIPAFSQVLLDMIPSNPVASMAEGRIIPIVVFSIFIAIAIIIERKKHPDEVKPVVDFITSLEKIMFRITKMVISLTPYGVFGLIAAISAKYGFKTLIPLAKVIAAVYIACAIQLIVVHGGLVSFVARVNPLRFYKKIYPAQVVAFTTQSSYGTLPVTIRSLVDRVKISEKIASFVASLGSTVGMNACGGLYPAIVAVFVAKVFNVELTFSHYLLLIAMTTISSIGVAGVPGTASIVATVVLTSLGLPIEGLAMVLGIDVILDMARTMTNVTGASVAALLVAVSEGEFDREAFYRDDIDEIELNSMVKSV</sequence>
<dbReference type="EMBL" id="FQVH01000039">
    <property type="protein sequence ID" value="SHF71247.1"/>
    <property type="molecule type" value="Genomic_DNA"/>
</dbReference>
<evidence type="ECO:0000313" key="8">
    <source>
        <dbReference type="EMBL" id="SHF71247.1"/>
    </source>
</evidence>
<feature type="transmembrane region" description="Helical" evidence="7">
    <location>
        <begin position="370"/>
        <end position="392"/>
    </location>
</feature>
<feature type="transmembrane region" description="Helical" evidence="7">
    <location>
        <begin position="28"/>
        <end position="46"/>
    </location>
</feature>
<feature type="transmembrane region" description="Helical" evidence="7">
    <location>
        <begin position="6"/>
        <end position="21"/>
    </location>
</feature>
<organism evidence="8 9">
    <name type="scientific">Caldanaerobius fijiensis DSM 17918</name>
    <dbReference type="NCBI Taxonomy" id="1121256"/>
    <lineage>
        <taxon>Bacteria</taxon>
        <taxon>Bacillati</taxon>
        <taxon>Bacillota</taxon>
        <taxon>Clostridia</taxon>
        <taxon>Thermoanaerobacterales</taxon>
        <taxon>Thermoanaerobacteraceae</taxon>
        <taxon>Caldanaerobius</taxon>
    </lineage>
</organism>
<dbReference type="Proteomes" id="UP000184088">
    <property type="component" value="Unassembled WGS sequence"/>
</dbReference>
<feature type="transmembrane region" description="Helical" evidence="7">
    <location>
        <begin position="309"/>
        <end position="335"/>
    </location>
</feature>
<dbReference type="OrthoDB" id="9768885at2"/>
<dbReference type="PANTHER" id="PTHR42865:SF7">
    <property type="entry name" value="PROTON_GLUTAMATE-ASPARTATE SYMPORTER"/>
    <property type="match status" value="1"/>
</dbReference>
<feature type="transmembrane region" description="Helical" evidence="7">
    <location>
        <begin position="207"/>
        <end position="228"/>
    </location>
</feature>
<evidence type="ECO:0000256" key="5">
    <source>
        <dbReference type="ARBA" id="ARBA00022989"/>
    </source>
</evidence>
<proteinExistence type="predicted"/>
<feature type="transmembrane region" description="Helical" evidence="7">
    <location>
        <begin position="347"/>
        <end position="364"/>
    </location>
</feature>
<keyword evidence="5 7" id="KW-1133">Transmembrane helix</keyword>
<keyword evidence="4 7" id="KW-0812">Transmembrane</keyword>
<dbReference type="InterPro" id="IPR036458">
    <property type="entry name" value="Na:dicarbo_symporter_sf"/>
</dbReference>
<dbReference type="InterPro" id="IPR001991">
    <property type="entry name" value="Na-dicarboxylate_symporter"/>
</dbReference>
<accession>A0A1M5DW84</accession>
<evidence type="ECO:0000256" key="1">
    <source>
        <dbReference type="ARBA" id="ARBA00004651"/>
    </source>
</evidence>
<keyword evidence="6 7" id="KW-0472">Membrane</keyword>
<dbReference type="RefSeq" id="WP_084111281.1">
    <property type="nucleotide sequence ID" value="NZ_FQVH01000039.1"/>
</dbReference>
<evidence type="ECO:0000256" key="4">
    <source>
        <dbReference type="ARBA" id="ARBA00022692"/>
    </source>
</evidence>
<evidence type="ECO:0000256" key="6">
    <source>
        <dbReference type="ARBA" id="ARBA00023136"/>
    </source>
</evidence>
<protein>
    <recommendedName>
        <fullName evidence="10">Na+/H+-dicarboxylate symporter</fullName>
    </recommendedName>
</protein>
<keyword evidence="3" id="KW-1003">Cell membrane</keyword>
<dbReference type="GO" id="GO:0015293">
    <property type="term" value="F:symporter activity"/>
    <property type="evidence" value="ECO:0007669"/>
    <property type="project" value="UniProtKB-KW"/>
</dbReference>
<keyword evidence="2" id="KW-0813">Transport</keyword>
<dbReference type="SUPFAM" id="SSF118215">
    <property type="entry name" value="Proton glutamate symport protein"/>
    <property type="match status" value="1"/>
</dbReference>
<evidence type="ECO:0000313" key="9">
    <source>
        <dbReference type="Proteomes" id="UP000184088"/>
    </source>
</evidence>
<dbReference type="AlphaFoldDB" id="A0A1M5DW84"/>
<dbReference type="PANTHER" id="PTHR42865">
    <property type="entry name" value="PROTON/GLUTAMATE-ASPARTATE SYMPORTER"/>
    <property type="match status" value="1"/>
</dbReference>
<feature type="transmembrane region" description="Helical" evidence="7">
    <location>
        <begin position="160"/>
        <end position="177"/>
    </location>
</feature>
<dbReference type="GO" id="GO:0006835">
    <property type="term" value="P:dicarboxylic acid transport"/>
    <property type="evidence" value="ECO:0007669"/>
    <property type="project" value="TreeGrafter"/>
</dbReference>
<dbReference type="PRINTS" id="PR00173">
    <property type="entry name" value="EDTRNSPORT"/>
</dbReference>
<dbReference type="STRING" id="1121256.SAMN02746089_02433"/>
<comment type="subcellular location">
    <subcellularLocation>
        <location evidence="1">Cell membrane</location>
        <topology evidence="1">Multi-pass membrane protein</topology>
    </subcellularLocation>
</comment>
<evidence type="ECO:0000256" key="2">
    <source>
        <dbReference type="ARBA" id="ARBA00022448"/>
    </source>
</evidence>
<name>A0A1M5DW84_9THEO</name>
<dbReference type="Pfam" id="PF00375">
    <property type="entry name" value="SDF"/>
    <property type="match status" value="1"/>
</dbReference>
<feature type="transmembrane region" description="Helical" evidence="7">
    <location>
        <begin position="272"/>
        <end position="289"/>
    </location>
</feature>
<keyword evidence="9" id="KW-1185">Reference proteome</keyword>
<feature type="transmembrane region" description="Helical" evidence="7">
    <location>
        <begin position="58"/>
        <end position="77"/>
    </location>
</feature>
<dbReference type="GO" id="GO:0005886">
    <property type="term" value="C:plasma membrane"/>
    <property type="evidence" value="ECO:0007669"/>
    <property type="project" value="UniProtKB-SubCell"/>
</dbReference>
<reference evidence="8 9" key="1">
    <citation type="submission" date="2016-11" db="EMBL/GenBank/DDBJ databases">
        <authorList>
            <person name="Jaros S."/>
            <person name="Januszkiewicz K."/>
            <person name="Wedrychowicz H."/>
        </authorList>
    </citation>
    <scope>NUCLEOTIDE SEQUENCE [LARGE SCALE GENOMIC DNA]</scope>
    <source>
        <strain evidence="8 9">DSM 17918</strain>
    </source>
</reference>
<feature type="transmembrane region" description="Helical" evidence="7">
    <location>
        <begin position="97"/>
        <end position="118"/>
    </location>
</feature>
<evidence type="ECO:0008006" key="10">
    <source>
        <dbReference type="Google" id="ProtNLM"/>
    </source>
</evidence>
<evidence type="ECO:0000256" key="3">
    <source>
        <dbReference type="ARBA" id="ARBA00022475"/>
    </source>
</evidence>
<feature type="transmembrane region" description="Helical" evidence="7">
    <location>
        <begin position="234"/>
        <end position="260"/>
    </location>
</feature>